<sequence length="144" mass="15847">MLPQLESVVKGKKIPEGLPLVEAMFIAELQNMLLTAGHDLDQISLPLRFSVSTGQESYLTLSGREVTAVAGDLMFSDRQSVISSILRGPDRRTAITEGTSRVLYSAYAPPGVEQELTMKHLNDMEGYVRLFSKEAVTTVKKIYG</sequence>
<reference evidence="1" key="1">
    <citation type="submission" date="2019-08" db="EMBL/GenBank/DDBJ databases">
        <authorList>
            <person name="Kucharzyk K."/>
            <person name="Murdoch R.W."/>
            <person name="Higgins S."/>
            <person name="Loffler F."/>
        </authorList>
    </citation>
    <scope>NUCLEOTIDE SEQUENCE</scope>
</reference>
<evidence type="ECO:0000313" key="1">
    <source>
        <dbReference type="EMBL" id="MPN07504.1"/>
    </source>
</evidence>
<evidence type="ECO:0008006" key="2">
    <source>
        <dbReference type="Google" id="ProtNLM"/>
    </source>
</evidence>
<dbReference type="AlphaFoldDB" id="A0A645F4G6"/>
<name>A0A645F4G6_9ZZZZ</name>
<proteinExistence type="predicted"/>
<dbReference type="SUPFAM" id="SSF56037">
    <property type="entry name" value="PheT/TilS domain"/>
    <property type="match status" value="1"/>
</dbReference>
<comment type="caution">
    <text evidence="1">The sequence shown here is derived from an EMBL/GenBank/DDBJ whole genome shotgun (WGS) entry which is preliminary data.</text>
</comment>
<protein>
    <recommendedName>
        <fullName evidence="2">B3/B4 tRNA-binding domain-containing protein</fullName>
    </recommendedName>
</protein>
<accession>A0A645F4G6</accession>
<organism evidence="1">
    <name type="scientific">bioreactor metagenome</name>
    <dbReference type="NCBI Taxonomy" id="1076179"/>
    <lineage>
        <taxon>unclassified sequences</taxon>
        <taxon>metagenomes</taxon>
        <taxon>ecological metagenomes</taxon>
    </lineage>
</organism>
<dbReference type="Gene3D" id="3.50.40.10">
    <property type="entry name" value="Phenylalanyl-trna Synthetase, Chain B, domain 3"/>
    <property type="match status" value="1"/>
</dbReference>
<dbReference type="InterPro" id="IPR020825">
    <property type="entry name" value="Phe-tRNA_synthase-like_B3/B4"/>
</dbReference>
<dbReference type="EMBL" id="VSSQ01053474">
    <property type="protein sequence ID" value="MPN07504.1"/>
    <property type="molecule type" value="Genomic_DNA"/>
</dbReference>
<gene>
    <name evidence="1" type="ORF">SDC9_154774</name>
</gene>